<evidence type="ECO:0000256" key="5">
    <source>
        <dbReference type="ARBA" id="ARBA00023136"/>
    </source>
</evidence>
<feature type="transmembrane region" description="Helical" evidence="6">
    <location>
        <begin position="86"/>
        <end position="111"/>
    </location>
</feature>
<accession>A0A2J6PKS4</accession>
<gene>
    <name evidence="7" type="ORF">NA56DRAFT_368557</name>
</gene>
<evidence type="ECO:0000313" key="8">
    <source>
        <dbReference type="Proteomes" id="UP000235672"/>
    </source>
</evidence>
<dbReference type="GO" id="GO:0022857">
    <property type="term" value="F:transmembrane transporter activity"/>
    <property type="evidence" value="ECO:0007669"/>
    <property type="project" value="TreeGrafter"/>
</dbReference>
<proteinExistence type="predicted"/>
<evidence type="ECO:0008006" key="9">
    <source>
        <dbReference type="Google" id="ProtNLM"/>
    </source>
</evidence>
<dbReference type="SUPFAM" id="SSF103473">
    <property type="entry name" value="MFS general substrate transporter"/>
    <property type="match status" value="1"/>
</dbReference>
<dbReference type="GO" id="GO:0016020">
    <property type="term" value="C:membrane"/>
    <property type="evidence" value="ECO:0007669"/>
    <property type="project" value="UniProtKB-SubCell"/>
</dbReference>
<dbReference type="Gene3D" id="1.20.1250.20">
    <property type="entry name" value="MFS general substrate transporter like domains"/>
    <property type="match status" value="1"/>
</dbReference>
<keyword evidence="8" id="KW-1185">Reference proteome</keyword>
<keyword evidence="5 6" id="KW-0472">Membrane</keyword>
<feature type="transmembrane region" description="Helical" evidence="6">
    <location>
        <begin position="57"/>
        <end position="74"/>
    </location>
</feature>
<dbReference type="EMBL" id="KZ613520">
    <property type="protein sequence ID" value="PMD14620.1"/>
    <property type="molecule type" value="Genomic_DNA"/>
</dbReference>
<evidence type="ECO:0000256" key="2">
    <source>
        <dbReference type="ARBA" id="ARBA00022448"/>
    </source>
</evidence>
<evidence type="ECO:0000256" key="6">
    <source>
        <dbReference type="SAM" id="Phobius"/>
    </source>
</evidence>
<keyword evidence="3 6" id="KW-0812">Transmembrane</keyword>
<sequence length="147" mass="15527">MIYALISVAGTIICWVGPQSNRGLLFAGIFLMAVQVAAGGLAVSFAASNVAGHTKKATISATTFVGYCVGNFISPEIFGALPGPLYHAGFVGSCICLCLVVVIGAVTYVVLRRENAKRDRITGGHSGLHTIDEDLSDMQNEDFRYVL</sequence>
<dbReference type="STRING" id="1745343.A0A2J6PKS4"/>
<dbReference type="Proteomes" id="UP000235672">
    <property type="component" value="Unassembled WGS sequence"/>
</dbReference>
<keyword evidence="4 6" id="KW-1133">Transmembrane helix</keyword>
<dbReference type="InterPro" id="IPR036259">
    <property type="entry name" value="MFS_trans_sf"/>
</dbReference>
<evidence type="ECO:0000256" key="1">
    <source>
        <dbReference type="ARBA" id="ARBA00004141"/>
    </source>
</evidence>
<reference evidence="7 8" key="1">
    <citation type="submission" date="2016-05" db="EMBL/GenBank/DDBJ databases">
        <title>A degradative enzymes factory behind the ericoid mycorrhizal symbiosis.</title>
        <authorList>
            <consortium name="DOE Joint Genome Institute"/>
            <person name="Martino E."/>
            <person name="Morin E."/>
            <person name="Grelet G."/>
            <person name="Kuo A."/>
            <person name="Kohler A."/>
            <person name="Daghino S."/>
            <person name="Barry K."/>
            <person name="Choi C."/>
            <person name="Cichocki N."/>
            <person name="Clum A."/>
            <person name="Copeland A."/>
            <person name="Hainaut M."/>
            <person name="Haridas S."/>
            <person name="Labutti K."/>
            <person name="Lindquist E."/>
            <person name="Lipzen A."/>
            <person name="Khouja H.-R."/>
            <person name="Murat C."/>
            <person name="Ohm R."/>
            <person name="Olson A."/>
            <person name="Spatafora J."/>
            <person name="Veneault-Fourrey C."/>
            <person name="Henrissat B."/>
            <person name="Grigoriev I."/>
            <person name="Martin F."/>
            <person name="Perotto S."/>
        </authorList>
    </citation>
    <scope>NUCLEOTIDE SEQUENCE [LARGE SCALE GENOMIC DNA]</scope>
    <source>
        <strain evidence="7 8">UAMH 7357</strain>
    </source>
</reference>
<dbReference type="PANTHER" id="PTHR43791">
    <property type="entry name" value="PERMEASE-RELATED"/>
    <property type="match status" value="1"/>
</dbReference>
<dbReference type="AlphaFoldDB" id="A0A2J6PKS4"/>
<protein>
    <recommendedName>
        <fullName evidence="9">MFS general substrate transporter</fullName>
    </recommendedName>
</protein>
<evidence type="ECO:0000256" key="3">
    <source>
        <dbReference type="ARBA" id="ARBA00022692"/>
    </source>
</evidence>
<evidence type="ECO:0000256" key="4">
    <source>
        <dbReference type="ARBA" id="ARBA00022989"/>
    </source>
</evidence>
<evidence type="ECO:0000313" key="7">
    <source>
        <dbReference type="EMBL" id="PMD14620.1"/>
    </source>
</evidence>
<feature type="transmembrane region" description="Helical" evidence="6">
    <location>
        <begin position="24"/>
        <end position="45"/>
    </location>
</feature>
<dbReference type="OrthoDB" id="6730379at2759"/>
<dbReference type="PANTHER" id="PTHR43791:SF36">
    <property type="entry name" value="TRANSPORTER, PUTATIVE (AFU_ORTHOLOGUE AFUA_6G08340)-RELATED"/>
    <property type="match status" value="1"/>
</dbReference>
<organism evidence="7 8">
    <name type="scientific">Hyaloscypha hepaticicola</name>
    <dbReference type="NCBI Taxonomy" id="2082293"/>
    <lineage>
        <taxon>Eukaryota</taxon>
        <taxon>Fungi</taxon>
        <taxon>Dikarya</taxon>
        <taxon>Ascomycota</taxon>
        <taxon>Pezizomycotina</taxon>
        <taxon>Leotiomycetes</taxon>
        <taxon>Helotiales</taxon>
        <taxon>Hyaloscyphaceae</taxon>
        <taxon>Hyaloscypha</taxon>
    </lineage>
</organism>
<comment type="subcellular location">
    <subcellularLocation>
        <location evidence="1">Membrane</location>
        <topology evidence="1">Multi-pass membrane protein</topology>
    </subcellularLocation>
</comment>
<keyword evidence="2" id="KW-0813">Transport</keyword>
<name>A0A2J6PKS4_9HELO</name>